<feature type="domain" description="H15" evidence="5">
    <location>
        <begin position="33"/>
        <end position="103"/>
    </location>
</feature>
<dbReference type="GO" id="GO:0005730">
    <property type="term" value="C:nucleolus"/>
    <property type="evidence" value="ECO:0007669"/>
    <property type="project" value="TreeGrafter"/>
</dbReference>
<protein>
    <recommendedName>
        <fullName evidence="5">H15 domain-containing protein</fullName>
    </recommendedName>
</protein>
<reference evidence="6 7" key="1">
    <citation type="journal article" date="2022" name="Nat. Genet.">
        <title>Improved pea reference genome and pan-genome highlight genomic features and evolutionary characteristics.</title>
        <authorList>
            <person name="Yang T."/>
            <person name="Liu R."/>
            <person name="Luo Y."/>
            <person name="Hu S."/>
            <person name="Wang D."/>
            <person name="Wang C."/>
            <person name="Pandey M.K."/>
            <person name="Ge S."/>
            <person name="Xu Q."/>
            <person name="Li N."/>
            <person name="Li G."/>
            <person name="Huang Y."/>
            <person name="Saxena R.K."/>
            <person name="Ji Y."/>
            <person name="Li M."/>
            <person name="Yan X."/>
            <person name="He Y."/>
            <person name="Liu Y."/>
            <person name="Wang X."/>
            <person name="Xiang C."/>
            <person name="Varshney R.K."/>
            <person name="Ding H."/>
            <person name="Gao S."/>
            <person name="Zong X."/>
        </authorList>
    </citation>
    <scope>NUCLEOTIDE SEQUENCE [LARGE SCALE GENOMIC DNA]</scope>
    <source>
        <strain evidence="6 7">cv. Zhongwan 6</strain>
    </source>
</reference>
<dbReference type="GO" id="GO:0045910">
    <property type="term" value="P:negative regulation of DNA recombination"/>
    <property type="evidence" value="ECO:0007669"/>
    <property type="project" value="TreeGrafter"/>
</dbReference>
<dbReference type="PRINTS" id="PR00929">
    <property type="entry name" value="ATHOOK"/>
</dbReference>
<dbReference type="Gramene" id="Psat07G0009900-T1">
    <property type="protein sequence ID" value="KAI5382538.1"/>
    <property type="gene ID" value="KIW84_070099"/>
</dbReference>
<evidence type="ECO:0000256" key="2">
    <source>
        <dbReference type="ARBA" id="ARBA00023125"/>
    </source>
</evidence>
<accession>A0A9D4ZU04</accession>
<keyword evidence="3" id="KW-0539">Nucleus</keyword>
<dbReference type="PANTHER" id="PTHR11467:SF29">
    <property type="entry name" value="OS03G0711600 PROTEIN"/>
    <property type="match status" value="1"/>
</dbReference>
<dbReference type="PANTHER" id="PTHR11467">
    <property type="entry name" value="HISTONE H1"/>
    <property type="match status" value="1"/>
</dbReference>
<name>A0A9D4ZU04_PEA</name>
<organism evidence="6 7">
    <name type="scientific">Pisum sativum</name>
    <name type="common">Garden pea</name>
    <name type="synonym">Lathyrus oleraceus</name>
    <dbReference type="NCBI Taxonomy" id="3888"/>
    <lineage>
        <taxon>Eukaryota</taxon>
        <taxon>Viridiplantae</taxon>
        <taxon>Streptophyta</taxon>
        <taxon>Embryophyta</taxon>
        <taxon>Tracheophyta</taxon>
        <taxon>Spermatophyta</taxon>
        <taxon>Magnoliopsida</taxon>
        <taxon>eudicotyledons</taxon>
        <taxon>Gunneridae</taxon>
        <taxon>Pentapetalae</taxon>
        <taxon>rosids</taxon>
        <taxon>fabids</taxon>
        <taxon>Fabales</taxon>
        <taxon>Fabaceae</taxon>
        <taxon>Papilionoideae</taxon>
        <taxon>50 kb inversion clade</taxon>
        <taxon>NPAAA clade</taxon>
        <taxon>Hologalegina</taxon>
        <taxon>IRL clade</taxon>
        <taxon>Fabeae</taxon>
        <taxon>Lathyrus</taxon>
    </lineage>
</organism>
<feature type="compositionally biased region" description="Basic residues" evidence="4">
    <location>
        <begin position="297"/>
        <end position="312"/>
    </location>
</feature>
<dbReference type="Pfam" id="PF00538">
    <property type="entry name" value="Linker_histone"/>
    <property type="match status" value="1"/>
</dbReference>
<feature type="compositionally biased region" description="Polar residues" evidence="4">
    <location>
        <begin position="197"/>
        <end position="206"/>
    </location>
</feature>
<keyword evidence="2" id="KW-0238">DNA-binding</keyword>
<evidence type="ECO:0000259" key="5">
    <source>
        <dbReference type="PROSITE" id="PS51504"/>
    </source>
</evidence>
<dbReference type="SMART" id="SM00384">
    <property type="entry name" value="AT_hook"/>
    <property type="match status" value="5"/>
</dbReference>
<dbReference type="EMBL" id="JAMSHJ010000007">
    <property type="protein sequence ID" value="KAI5382538.1"/>
    <property type="molecule type" value="Genomic_DNA"/>
</dbReference>
<dbReference type="OrthoDB" id="1110759at2759"/>
<dbReference type="SMART" id="SM00526">
    <property type="entry name" value="H15"/>
    <property type="match status" value="1"/>
</dbReference>
<feature type="region of interest" description="Disordered" evidence="4">
    <location>
        <begin position="369"/>
        <end position="399"/>
    </location>
</feature>
<evidence type="ECO:0000313" key="6">
    <source>
        <dbReference type="EMBL" id="KAI5382538.1"/>
    </source>
</evidence>
<dbReference type="CDD" id="cd00073">
    <property type="entry name" value="H15"/>
    <property type="match status" value="1"/>
</dbReference>
<proteinExistence type="predicted"/>
<feature type="compositionally biased region" description="Low complexity" evidence="4">
    <location>
        <begin position="373"/>
        <end position="399"/>
    </location>
</feature>
<gene>
    <name evidence="6" type="ORF">KIW84_070099</name>
</gene>
<dbReference type="Proteomes" id="UP001058974">
    <property type="component" value="Chromosome 7"/>
</dbReference>
<sequence length="433" mass="47882">MDPTSFDLPPPPPTTTTTTVPFSLEPNFTSSVTHPPYAEMIYKAIESLKEKDGSSKRAIGKFIEQNYGNVLPQQHTTLLTQHLNHLKSAGLLITFKKSYKLPSSLPPPPTVTRSDSESHLPFTPLTQKARGRPPKPKPELNSEPELTAQPVFVSLDPPTHDEPPPPTTTVGPTLSPTASPTTLSVKRGRGRPPGTFRSKSLKSTSRPPKPKSVSNGLKRRPGRPPKSQSQPTVIPFSAPAAVPFPSVVTDGVIVPVVRSTRPRGRPKKYADDVMSGPPTMRQGRPPKLALVGGPKNPFRRPVGRPKGAKGVKKYADEDLRKKLEHFQSKVKESLEVLKPYFDHQSPVSAVAAIQELEILATLDLKAPLRDETQQQQQQHQPEQFPEQLPLQQQLPPQQLVPPQVQQIYEQQYLQIPLQQQIQQLFQPHNLAPS</sequence>
<evidence type="ECO:0000256" key="1">
    <source>
        <dbReference type="ARBA" id="ARBA00004123"/>
    </source>
</evidence>
<dbReference type="SUPFAM" id="SSF46785">
    <property type="entry name" value="Winged helix' DNA-binding domain"/>
    <property type="match status" value="1"/>
</dbReference>
<dbReference type="GO" id="GO:0031492">
    <property type="term" value="F:nucleosomal DNA binding"/>
    <property type="evidence" value="ECO:0007669"/>
    <property type="project" value="TreeGrafter"/>
</dbReference>
<dbReference type="InterPro" id="IPR017956">
    <property type="entry name" value="AT_hook_DNA-bd_motif"/>
</dbReference>
<feature type="region of interest" description="Disordered" evidence="4">
    <location>
        <begin position="102"/>
        <end position="234"/>
    </location>
</feature>
<dbReference type="GO" id="GO:0003690">
    <property type="term" value="F:double-stranded DNA binding"/>
    <property type="evidence" value="ECO:0007669"/>
    <property type="project" value="TreeGrafter"/>
</dbReference>
<dbReference type="GO" id="GO:0000786">
    <property type="term" value="C:nucleosome"/>
    <property type="evidence" value="ECO:0007669"/>
    <property type="project" value="InterPro"/>
</dbReference>
<feature type="region of interest" description="Disordered" evidence="4">
    <location>
        <begin position="1"/>
        <end position="23"/>
    </location>
</feature>
<evidence type="ECO:0000313" key="7">
    <source>
        <dbReference type="Proteomes" id="UP001058974"/>
    </source>
</evidence>
<dbReference type="GO" id="GO:0006334">
    <property type="term" value="P:nucleosome assembly"/>
    <property type="evidence" value="ECO:0007669"/>
    <property type="project" value="InterPro"/>
</dbReference>
<evidence type="ECO:0000256" key="3">
    <source>
        <dbReference type="ARBA" id="ARBA00023242"/>
    </source>
</evidence>
<dbReference type="Gene3D" id="1.10.10.10">
    <property type="entry name" value="Winged helix-like DNA-binding domain superfamily/Winged helix DNA-binding domain"/>
    <property type="match status" value="1"/>
</dbReference>
<evidence type="ECO:0000256" key="4">
    <source>
        <dbReference type="SAM" id="MobiDB-lite"/>
    </source>
</evidence>
<dbReference type="InterPro" id="IPR036388">
    <property type="entry name" value="WH-like_DNA-bd_sf"/>
</dbReference>
<feature type="compositionally biased region" description="Low complexity" evidence="4">
    <location>
        <begin position="168"/>
        <end position="184"/>
    </location>
</feature>
<comment type="subcellular location">
    <subcellularLocation>
        <location evidence="1">Nucleus</location>
    </subcellularLocation>
</comment>
<dbReference type="GO" id="GO:0030261">
    <property type="term" value="P:chromosome condensation"/>
    <property type="evidence" value="ECO:0007669"/>
    <property type="project" value="TreeGrafter"/>
</dbReference>
<dbReference type="AlphaFoldDB" id="A0A9D4ZU04"/>
<comment type="caution">
    <text evidence="6">The sequence shown here is derived from an EMBL/GenBank/DDBJ whole genome shotgun (WGS) entry which is preliminary data.</text>
</comment>
<keyword evidence="7" id="KW-1185">Reference proteome</keyword>
<feature type="region of interest" description="Disordered" evidence="4">
    <location>
        <begin position="259"/>
        <end position="314"/>
    </location>
</feature>
<dbReference type="InterPro" id="IPR005818">
    <property type="entry name" value="Histone_H1/H5_H15"/>
</dbReference>
<dbReference type="InterPro" id="IPR036390">
    <property type="entry name" value="WH_DNA-bd_sf"/>
</dbReference>
<dbReference type="PROSITE" id="PS51504">
    <property type="entry name" value="H15"/>
    <property type="match status" value="1"/>
</dbReference>